<dbReference type="Gene3D" id="3.90.180.10">
    <property type="entry name" value="Medium-chain alcohol dehydrogenases, catalytic domain"/>
    <property type="match status" value="1"/>
</dbReference>
<gene>
    <name evidence="2" type="ORF">BJY01DRAFT_226707</name>
</gene>
<comment type="caution">
    <text evidence="2">The sequence shown here is derived from an EMBL/GenBank/DDBJ whole genome shotgun (WGS) entry which is preliminary data.</text>
</comment>
<evidence type="ECO:0000313" key="3">
    <source>
        <dbReference type="Proteomes" id="UP001610446"/>
    </source>
</evidence>
<dbReference type="InterPro" id="IPR011032">
    <property type="entry name" value="GroES-like_sf"/>
</dbReference>
<protein>
    <recommendedName>
        <fullName evidence="1">Enoyl reductase (ER) domain-containing protein</fullName>
    </recommendedName>
</protein>
<dbReference type="SUPFAM" id="SSF51735">
    <property type="entry name" value="NAD(P)-binding Rossmann-fold domains"/>
    <property type="match status" value="1"/>
</dbReference>
<name>A0ABR4IWR1_9EURO</name>
<dbReference type="EMBL" id="JBFXLU010000287">
    <property type="protein sequence ID" value="KAL2831297.1"/>
    <property type="molecule type" value="Genomic_DNA"/>
</dbReference>
<dbReference type="InterPro" id="IPR036291">
    <property type="entry name" value="NAD(P)-bd_dom_sf"/>
</dbReference>
<dbReference type="Proteomes" id="UP001610446">
    <property type="component" value="Unassembled WGS sequence"/>
</dbReference>
<dbReference type="InterPro" id="IPR020843">
    <property type="entry name" value="ER"/>
</dbReference>
<dbReference type="PANTHER" id="PTHR11695:SF294">
    <property type="entry name" value="RETICULON-4-INTERACTING PROTEIN 1, MITOCHONDRIAL"/>
    <property type="match status" value="1"/>
</dbReference>
<accession>A0ABR4IWR1</accession>
<dbReference type="SUPFAM" id="SSF50129">
    <property type="entry name" value="GroES-like"/>
    <property type="match status" value="1"/>
</dbReference>
<dbReference type="InterPro" id="IPR013154">
    <property type="entry name" value="ADH-like_N"/>
</dbReference>
<dbReference type="Gene3D" id="3.40.50.720">
    <property type="entry name" value="NAD(P)-binding Rossmann-like Domain"/>
    <property type="match status" value="1"/>
</dbReference>
<reference evidence="2 3" key="1">
    <citation type="submission" date="2024-07" db="EMBL/GenBank/DDBJ databases">
        <title>Section-level genome sequencing and comparative genomics of Aspergillus sections Usti and Cavernicolus.</title>
        <authorList>
            <consortium name="Lawrence Berkeley National Laboratory"/>
            <person name="Nybo J.L."/>
            <person name="Vesth T.C."/>
            <person name="Theobald S."/>
            <person name="Frisvad J.C."/>
            <person name="Larsen T.O."/>
            <person name="Kjaerboelling I."/>
            <person name="Rothschild-Mancinelli K."/>
            <person name="Lyhne E.K."/>
            <person name="Kogle M.E."/>
            <person name="Barry K."/>
            <person name="Clum A."/>
            <person name="Na H."/>
            <person name="Ledsgaard L."/>
            <person name="Lin J."/>
            <person name="Lipzen A."/>
            <person name="Kuo A."/>
            <person name="Riley R."/>
            <person name="Mondo S."/>
            <person name="Labutti K."/>
            <person name="Haridas S."/>
            <person name="Pangalinan J."/>
            <person name="Salamov A.A."/>
            <person name="Simmons B.A."/>
            <person name="Magnuson J.K."/>
            <person name="Chen J."/>
            <person name="Drula E."/>
            <person name="Henrissat B."/>
            <person name="Wiebenga A."/>
            <person name="Lubbers R.J."/>
            <person name="Gomes A.C."/>
            <person name="Makela M.R."/>
            <person name="Stajich J."/>
            <person name="Grigoriev I.V."/>
            <person name="Mortensen U.H."/>
            <person name="De Vries R.P."/>
            <person name="Baker S.E."/>
            <person name="Andersen M.R."/>
        </authorList>
    </citation>
    <scope>NUCLEOTIDE SEQUENCE [LARGE SCALE GENOMIC DNA]</scope>
    <source>
        <strain evidence="2 3">CBS 123904</strain>
    </source>
</reference>
<dbReference type="SMART" id="SM00829">
    <property type="entry name" value="PKS_ER"/>
    <property type="match status" value="1"/>
</dbReference>
<keyword evidence="3" id="KW-1185">Reference proteome</keyword>
<dbReference type="Pfam" id="PF08240">
    <property type="entry name" value="ADH_N"/>
    <property type="match status" value="1"/>
</dbReference>
<dbReference type="CDD" id="cd08267">
    <property type="entry name" value="MDR1"/>
    <property type="match status" value="1"/>
</dbReference>
<sequence length="359" mass="38655">MVTTATKPRSIFAWQYASTKGGLEENLQFHDKFPMPQMPSSGVASIIQVLAVSLNPQDYKLPEMGFAGKLATRPPATPASDFVGRIQETNIPGLSKGNLVCGTIGMPQKHGSLAEFILVLGADGVVKVPEGFVQGANFAQKLQQLSCVGVAGLTALQTLDGVREGSRIFINGGSGGTGSFAIQIAKHALGCAEVTASCSPANISYLRDLGADVVIDYRAQDVIQALKQHVSETGEGFDRVIDFVGNDMEMYWRSQEFLKEDGKYVLVGTGSMWELARNMLKISLLPKVLGGGKRKFQLMQVKLNKPDMDRLAGFVFDGRVSPVVESVFSITEVPKAFKELRTGKRRGKLVVQVADAGRG</sequence>
<dbReference type="InterPro" id="IPR050700">
    <property type="entry name" value="YIM1/Zinc_Alcohol_DH_Fams"/>
</dbReference>
<organism evidence="2 3">
    <name type="scientific">Aspergillus pseudoustus</name>
    <dbReference type="NCBI Taxonomy" id="1810923"/>
    <lineage>
        <taxon>Eukaryota</taxon>
        <taxon>Fungi</taxon>
        <taxon>Dikarya</taxon>
        <taxon>Ascomycota</taxon>
        <taxon>Pezizomycotina</taxon>
        <taxon>Eurotiomycetes</taxon>
        <taxon>Eurotiomycetidae</taxon>
        <taxon>Eurotiales</taxon>
        <taxon>Aspergillaceae</taxon>
        <taxon>Aspergillus</taxon>
        <taxon>Aspergillus subgen. Nidulantes</taxon>
    </lineage>
</organism>
<evidence type="ECO:0000259" key="1">
    <source>
        <dbReference type="SMART" id="SM00829"/>
    </source>
</evidence>
<evidence type="ECO:0000313" key="2">
    <source>
        <dbReference type="EMBL" id="KAL2831297.1"/>
    </source>
</evidence>
<dbReference type="PANTHER" id="PTHR11695">
    <property type="entry name" value="ALCOHOL DEHYDROGENASE RELATED"/>
    <property type="match status" value="1"/>
</dbReference>
<feature type="domain" description="Enoyl reductase (ER)" evidence="1">
    <location>
        <begin position="22"/>
        <end position="351"/>
    </location>
</feature>
<proteinExistence type="predicted"/>
<dbReference type="Pfam" id="PF13602">
    <property type="entry name" value="ADH_zinc_N_2"/>
    <property type="match status" value="1"/>
</dbReference>